<dbReference type="EMBL" id="RBIQ01000008">
    <property type="protein sequence ID" value="RKR13239.1"/>
    <property type="molecule type" value="Genomic_DNA"/>
</dbReference>
<dbReference type="Pfam" id="PF03358">
    <property type="entry name" value="FMN_red"/>
    <property type="match status" value="1"/>
</dbReference>
<dbReference type="Gene3D" id="3.40.50.360">
    <property type="match status" value="1"/>
</dbReference>
<keyword evidence="3" id="KW-1185">Reference proteome</keyword>
<evidence type="ECO:0000313" key="3">
    <source>
        <dbReference type="Proteomes" id="UP000269412"/>
    </source>
</evidence>
<dbReference type="AlphaFoldDB" id="A0A495E9H0"/>
<feature type="domain" description="NADPH-dependent FMN reductase-like" evidence="1">
    <location>
        <begin position="3"/>
        <end position="141"/>
    </location>
</feature>
<dbReference type="GO" id="GO:0010181">
    <property type="term" value="F:FMN binding"/>
    <property type="evidence" value="ECO:0007669"/>
    <property type="project" value="TreeGrafter"/>
</dbReference>
<evidence type="ECO:0000259" key="1">
    <source>
        <dbReference type="Pfam" id="PF03358"/>
    </source>
</evidence>
<gene>
    <name evidence="2" type="ORF">CLV91_1954</name>
</gene>
<dbReference type="SUPFAM" id="SSF52218">
    <property type="entry name" value="Flavoproteins"/>
    <property type="match status" value="1"/>
</dbReference>
<dbReference type="GO" id="GO:0016491">
    <property type="term" value="F:oxidoreductase activity"/>
    <property type="evidence" value="ECO:0007669"/>
    <property type="project" value="InterPro"/>
</dbReference>
<evidence type="ECO:0000313" key="2">
    <source>
        <dbReference type="EMBL" id="RKR13239.1"/>
    </source>
</evidence>
<sequence>MATILAFAGSNSSESINYKLVKHTVSLAKEHSIQLLNLANFPFPMYSEDYEKENGFSNSLVEVKEDIQKADGIIISVNEHNGNPSAYFKNVLDWLSRLERNCFDGKKVFLMATSPGKRGAIGALSIIENSLPRMGAEVVVTFSLPEFYVNFDTKKGITNTELAKEHQDALHLFLSKLT</sequence>
<dbReference type="Proteomes" id="UP000269412">
    <property type="component" value="Unassembled WGS sequence"/>
</dbReference>
<dbReference type="InterPro" id="IPR005025">
    <property type="entry name" value="FMN_Rdtase-like_dom"/>
</dbReference>
<accession>A0A495E9H0</accession>
<dbReference type="GO" id="GO:0005829">
    <property type="term" value="C:cytosol"/>
    <property type="evidence" value="ECO:0007669"/>
    <property type="project" value="TreeGrafter"/>
</dbReference>
<reference evidence="2 3" key="1">
    <citation type="submission" date="2018-10" db="EMBL/GenBank/DDBJ databases">
        <title>Genomic Encyclopedia of Archaeal and Bacterial Type Strains, Phase II (KMG-II): from individual species to whole genera.</title>
        <authorList>
            <person name="Goeker M."/>
        </authorList>
    </citation>
    <scope>NUCLEOTIDE SEQUENCE [LARGE SCALE GENOMIC DNA]</scope>
    <source>
        <strain evidence="2 3">DSM 25230</strain>
    </source>
</reference>
<dbReference type="InterPro" id="IPR029039">
    <property type="entry name" value="Flavoprotein-like_sf"/>
</dbReference>
<proteinExistence type="predicted"/>
<dbReference type="OrthoDB" id="5767802at2"/>
<organism evidence="2 3">
    <name type="scientific">Maribacter vaceletii</name>
    <dbReference type="NCBI Taxonomy" id="1206816"/>
    <lineage>
        <taxon>Bacteria</taxon>
        <taxon>Pseudomonadati</taxon>
        <taxon>Bacteroidota</taxon>
        <taxon>Flavobacteriia</taxon>
        <taxon>Flavobacteriales</taxon>
        <taxon>Flavobacteriaceae</taxon>
        <taxon>Maribacter</taxon>
    </lineage>
</organism>
<dbReference type="PANTHER" id="PTHR30543:SF21">
    <property type="entry name" value="NAD(P)H-DEPENDENT FMN REDUCTASE LOT6"/>
    <property type="match status" value="1"/>
</dbReference>
<dbReference type="PANTHER" id="PTHR30543">
    <property type="entry name" value="CHROMATE REDUCTASE"/>
    <property type="match status" value="1"/>
</dbReference>
<comment type="caution">
    <text evidence="2">The sequence shown here is derived from an EMBL/GenBank/DDBJ whole genome shotgun (WGS) entry which is preliminary data.</text>
</comment>
<name>A0A495E9H0_9FLAO</name>
<dbReference type="RefSeq" id="WP_121067028.1">
    <property type="nucleotide sequence ID" value="NZ_RBIQ01000008.1"/>
</dbReference>
<protein>
    <submittedName>
        <fullName evidence="2">NAD(P)H-dependent FMN reductase</fullName>
    </submittedName>
</protein>
<dbReference type="InterPro" id="IPR050712">
    <property type="entry name" value="NAD(P)H-dep_reductase"/>
</dbReference>